<protein>
    <submittedName>
        <fullName evidence="5">Linear gramicidin synthetase subunit C</fullName>
    </submittedName>
</protein>
<dbReference type="InterPro" id="IPR045851">
    <property type="entry name" value="AMP-bd_C_sf"/>
</dbReference>
<dbReference type="InterPro" id="IPR001242">
    <property type="entry name" value="Condensation_dom"/>
</dbReference>
<dbReference type="PROSITE" id="PS50075">
    <property type="entry name" value="CARRIER"/>
    <property type="match status" value="1"/>
</dbReference>
<feature type="non-terminal residue" evidence="5">
    <location>
        <position position="1"/>
    </location>
</feature>
<dbReference type="PANTHER" id="PTHR45527:SF1">
    <property type="entry name" value="FATTY ACID SYNTHASE"/>
    <property type="match status" value="1"/>
</dbReference>
<evidence type="ECO:0000256" key="2">
    <source>
        <dbReference type="ARBA" id="ARBA00022450"/>
    </source>
</evidence>
<dbReference type="InterPro" id="IPR036736">
    <property type="entry name" value="ACP-like_sf"/>
</dbReference>
<name>A0ABQ0KS56_MYCNV</name>
<keyword evidence="3" id="KW-0597">Phosphoprotein</keyword>
<dbReference type="PANTHER" id="PTHR45527">
    <property type="entry name" value="NONRIBOSOMAL PEPTIDE SYNTHETASE"/>
    <property type="match status" value="1"/>
</dbReference>
<comment type="cofactor">
    <cofactor evidence="1">
        <name>pantetheine 4'-phosphate</name>
        <dbReference type="ChEBI" id="CHEBI:47942"/>
    </cofactor>
</comment>
<evidence type="ECO:0000313" key="6">
    <source>
        <dbReference type="Proteomes" id="UP000069773"/>
    </source>
</evidence>
<dbReference type="Proteomes" id="UP000069773">
    <property type="component" value="Unassembled WGS sequence"/>
</dbReference>
<dbReference type="InterPro" id="IPR020806">
    <property type="entry name" value="PKS_PP-bd"/>
</dbReference>
<dbReference type="InterPro" id="IPR006162">
    <property type="entry name" value="Ppantetheine_attach_site"/>
</dbReference>
<evidence type="ECO:0000256" key="1">
    <source>
        <dbReference type="ARBA" id="ARBA00001957"/>
    </source>
</evidence>
<dbReference type="SUPFAM" id="SSF47336">
    <property type="entry name" value="ACP-like"/>
    <property type="match status" value="1"/>
</dbReference>
<dbReference type="InterPro" id="IPR023213">
    <property type="entry name" value="CAT-like_dom_sf"/>
</dbReference>
<keyword evidence="2" id="KW-0596">Phosphopantetheine</keyword>
<dbReference type="Pfam" id="PF00668">
    <property type="entry name" value="Condensation"/>
    <property type="match status" value="1"/>
</dbReference>
<dbReference type="Pfam" id="PF13193">
    <property type="entry name" value="AMP-binding_C"/>
    <property type="match status" value="1"/>
</dbReference>
<dbReference type="SUPFAM" id="SSF52777">
    <property type="entry name" value="CoA-dependent acyltransferases"/>
    <property type="match status" value="2"/>
</dbReference>
<dbReference type="Pfam" id="PF00550">
    <property type="entry name" value="PP-binding"/>
    <property type="match status" value="1"/>
</dbReference>
<dbReference type="SMART" id="SM00823">
    <property type="entry name" value="PKS_PP"/>
    <property type="match status" value="1"/>
</dbReference>
<gene>
    <name evidence="5" type="ORF">RMCN_4901</name>
</gene>
<dbReference type="InterPro" id="IPR009081">
    <property type="entry name" value="PP-bd_ACP"/>
</dbReference>
<dbReference type="Gene3D" id="1.10.1200.10">
    <property type="entry name" value="ACP-like"/>
    <property type="match status" value="1"/>
</dbReference>
<dbReference type="SMART" id="SM01294">
    <property type="entry name" value="PKS_PP_betabranch"/>
    <property type="match status" value="1"/>
</dbReference>
<evidence type="ECO:0000313" key="5">
    <source>
        <dbReference type="EMBL" id="GAT11768.1"/>
    </source>
</evidence>
<dbReference type="RefSeq" id="WP_234787775.1">
    <property type="nucleotide sequence ID" value="NZ_BCTA01000073.1"/>
</dbReference>
<dbReference type="InterPro" id="IPR025110">
    <property type="entry name" value="AMP-bd_C"/>
</dbReference>
<dbReference type="Gene3D" id="3.30.559.10">
    <property type="entry name" value="Chloramphenicol acetyltransferase-like domain"/>
    <property type="match status" value="1"/>
</dbReference>
<dbReference type="Gene3D" id="3.30.559.30">
    <property type="entry name" value="Nonribosomal peptide synthetase, condensation domain"/>
    <property type="match status" value="1"/>
</dbReference>
<sequence length="472" mass="51349">QLQFVGRADEQVKVRGYRVELGEIRSVLAQLDGVVQAAVVVREDRRGDKRLVGYITGTAEPSAVRAQLGDRLPSYMVPAAVVLIEALPLTVNGKLDQRALPTPEYQSTGYRAPGNAIEEILAGIYAQVLGLDRVGVDDSFFDLGGDSILSMRLIAAVNSGMDTQLSVRTVFEAPTVAQLALHIGAGTSRPQPLAHAPRPPSVPLSFAQHRLWLIDQLYGPSPVYNLPVGLRLRGHLRADLLAMALHDVIGRHESLRTVFEAADGTPRQVALPAETTDIAWEAVDASGWSESRLDEAIRAASRYTFDLSAEIPIRAWLFHITDDEHVLVAVLHHIAADGWSIAPLVRDLSTAYTSRCAGHDPAWTPLAVQYADYTLWNRANLGELDDPDSPIAAQLGYWTESLAGMPERIPLPTDRPYPAMAELQGATVPVNWSPELQQRVRALAREFNATSFMVVQAALAVLLAKVGAGRDV</sequence>
<evidence type="ECO:0000259" key="4">
    <source>
        <dbReference type="PROSITE" id="PS50075"/>
    </source>
</evidence>
<feature type="non-terminal residue" evidence="5">
    <location>
        <position position="472"/>
    </location>
</feature>
<reference evidence="5 6" key="1">
    <citation type="journal article" date="2016" name="Genome Announc.">
        <title>Draft Genome Sequences of Five Rapidly Growing Mycobacterium Species, M. thermoresistibile, M. fortuitum subsp. acetamidolyticum, M. canariasense, M. brisbanense, and M. novocastrense.</title>
        <authorList>
            <person name="Katahira K."/>
            <person name="Ogura Y."/>
            <person name="Gotoh Y."/>
            <person name="Hayashi T."/>
        </authorList>
    </citation>
    <scope>NUCLEOTIDE SEQUENCE [LARGE SCALE GENOMIC DNA]</scope>
    <source>
        <strain evidence="5 6">JCM18114</strain>
    </source>
</reference>
<dbReference type="EMBL" id="BCTA01000073">
    <property type="protein sequence ID" value="GAT11768.1"/>
    <property type="molecule type" value="Genomic_DNA"/>
</dbReference>
<dbReference type="Gene3D" id="3.30.300.30">
    <property type="match status" value="1"/>
</dbReference>
<accession>A0ABQ0KS56</accession>
<evidence type="ECO:0000256" key="3">
    <source>
        <dbReference type="ARBA" id="ARBA00022553"/>
    </source>
</evidence>
<dbReference type="PROSITE" id="PS00012">
    <property type="entry name" value="PHOSPHOPANTETHEINE"/>
    <property type="match status" value="1"/>
</dbReference>
<organism evidence="5 6">
    <name type="scientific">Mycolicibacterium novocastrense</name>
    <name type="common">Mycobacterium novocastrense</name>
    <dbReference type="NCBI Taxonomy" id="59813"/>
    <lineage>
        <taxon>Bacteria</taxon>
        <taxon>Bacillati</taxon>
        <taxon>Actinomycetota</taxon>
        <taxon>Actinomycetes</taxon>
        <taxon>Mycobacteriales</taxon>
        <taxon>Mycobacteriaceae</taxon>
        <taxon>Mycolicibacterium</taxon>
    </lineage>
</organism>
<feature type="domain" description="Carrier" evidence="4">
    <location>
        <begin position="112"/>
        <end position="187"/>
    </location>
</feature>
<comment type="caution">
    <text evidence="5">The sequence shown here is derived from an EMBL/GenBank/DDBJ whole genome shotgun (WGS) entry which is preliminary data.</text>
</comment>
<dbReference type="SUPFAM" id="SSF56801">
    <property type="entry name" value="Acetyl-CoA synthetase-like"/>
    <property type="match status" value="1"/>
</dbReference>
<keyword evidence="6" id="KW-1185">Reference proteome</keyword>
<proteinExistence type="predicted"/>